<evidence type="ECO:0000256" key="2">
    <source>
        <dbReference type="ARBA" id="ARBA00008661"/>
    </source>
</evidence>
<feature type="region of interest" description="Disordered" evidence="11">
    <location>
        <begin position="50"/>
        <end position="74"/>
    </location>
</feature>
<evidence type="ECO:0000256" key="7">
    <source>
        <dbReference type="ARBA" id="ARBA00022989"/>
    </source>
</evidence>
<dbReference type="PANTHER" id="PTHR11214:SF376">
    <property type="entry name" value="HEXOSYLTRANSFERASE"/>
    <property type="match status" value="1"/>
</dbReference>
<keyword evidence="6" id="KW-0735">Signal-anchor</keyword>
<keyword evidence="3 10" id="KW-0328">Glycosyltransferase</keyword>
<evidence type="ECO:0000256" key="10">
    <source>
        <dbReference type="RuleBase" id="RU363063"/>
    </source>
</evidence>
<comment type="similarity">
    <text evidence="2 10">Belongs to the glycosyltransferase 31 family.</text>
</comment>
<dbReference type="Gene3D" id="3.90.550.50">
    <property type="match status" value="1"/>
</dbReference>
<comment type="subcellular location">
    <subcellularLocation>
        <location evidence="1 10">Golgi apparatus membrane</location>
        <topology evidence="1 10">Single-pass type II membrane protein</topology>
    </subcellularLocation>
</comment>
<gene>
    <name evidence="12" type="ORF">PEVE_00043724</name>
</gene>
<dbReference type="PANTHER" id="PTHR11214">
    <property type="entry name" value="BETA-1,3-N-ACETYLGLUCOSAMINYLTRANSFERASE"/>
    <property type="match status" value="1"/>
</dbReference>
<proteinExistence type="inferred from homology"/>
<evidence type="ECO:0000256" key="1">
    <source>
        <dbReference type="ARBA" id="ARBA00004323"/>
    </source>
</evidence>
<dbReference type="Pfam" id="PF01762">
    <property type="entry name" value="Galactosyl_T"/>
    <property type="match status" value="1"/>
</dbReference>
<evidence type="ECO:0000256" key="9">
    <source>
        <dbReference type="ARBA" id="ARBA00023136"/>
    </source>
</evidence>
<dbReference type="EC" id="2.4.1.-" evidence="10"/>
<evidence type="ECO:0000256" key="6">
    <source>
        <dbReference type="ARBA" id="ARBA00022968"/>
    </source>
</evidence>
<evidence type="ECO:0000256" key="11">
    <source>
        <dbReference type="SAM" id="MobiDB-lite"/>
    </source>
</evidence>
<evidence type="ECO:0000256" key="3">
    <source>
        <dbReference type="ARBA" id="ARBA00022676"/>
    </source>
</evidence>
<dbReference type="EMBL" id="CALNXI010000090">
    <property type="protein sequence ID" value="CAH3018529.1"/>
    <property type="molecule type" value="Genomic_DNA"/>
</dbReference>
<keyword evidence="13" id="KW-1185">Reference proteome</keyword>
<reference evidence="12 13" key="1">
    <citation type="submission" date="2022-05" db="EMBL/GenBank/DDBJ databases">
        <authorList>
            <consortium name="Genoscope - CEA"/>
            <person name="William W."/>
        </authorList>
    </citation>
    <scope>NUCLEOTIDE SEQUENCE [LARGE SCALE GENOMIC DNA]</scope>
</reference>
<evidence type="ECO:0000256" key="8">
    <source>
        <dbReference type="ARBA" id="ARBA00023034"/>
    </source>
</evidence>
<keyword evidence="4" id="KW-0808">Transferase</keyword>
<keyword evidence="9" id="KW-0472">Membrane</keyword>
<evidence type="ECO:0000313" key="12">
    <source>
        <dbReference type="EMBL" id="CAH3018529.1"/>
    </source>
</evidence>
<keyword evidence="7" id="KW-1133">Transmembrane helix</keyword>
<evidence type="ECO:0000256" key="5">
    <source>
        <dbReference type="ARBA" id="ARBA00022692"/>
    </source>
</evidence>
<feature type="compositionally biased region" description="Pro residues" evidence="11">
    <location>
        <begin position="65"/>
        <end position="74"/>
    </location>
</feature>
<dbReference type="InterPro" id="IPR002659">
    <property type="entry name" value="Glyco_trans_31"/>
</dbReference>
<accession>A0ABN8LW90</accession>
<protein>
    <recommendedName>
        <fullName evidence="10">Hexosyltransferase</fullName>
        <ecNumber evidence="10">2.4.1.-</ecNumber>
    </recommendedName>
</protein>
<name>A0ABN8LW90_9CNID</name>
<dbReference type="Proteomes" id="UP001159427">
    <property type="component" value="Unassembled WGS sequence"/>
</dbReference>
<sequence length="370" mass="41657">MRLRSTKAILVNVASFITGSIVTLLICSSPESDQKNKEITDLHQIKENVKNETLPVQSAKAEDSLPPPRPTLPPYPPSFKERTMFLSPSGSDNDAFLVIIVVSTSKNFEARKAIRASWGKSTSGSNSNQDSFRLFFVVGCDEVSDERVEKESQTYSDILRGNFLDTYVQNELHTVKILLGLKWATTMSNSQYILKVNSDSFVNVQETIKWLHSLSDSTGDILQYKKDVYTGYCHSGVAVVRNPLSPYFIPENQWSDERLPTYGSGIGVVLSRDVAERMVQLVRETKMIHIDDVFIGVLAQNLNIRCQDESSRFDIAYTTMLTECADMNFCVLGSVPAKDMFYLNQNVGHLRDICNEDKEKEGLLDDFFNV</sequence>
<evidence type="ECO:0000256" key="4">
    <source>
        <dbReference type="ARBA" id="ARBA00022679"/>
    </source>
</evidence>
<keyword evidence="5" id="KW-0812">Transmembrane</keyword>
<organism evidence="12 13">
    <name type="scientific">Porites evermanni</name>
    <dbReference type="NCBI Taxonomy" id="104178"/>
    <lineage>
        <taxon>Eukaryota</taxon>
        <taxon>Metazoa</taxon>
        <taxon>Cnidaria</taxon>
        <taxon>Anthozoa</taxon>
        <taxon>Hexacorallia</taxon>
        <taxon>Scleractinia</taxon>
        <taxon>Fungiina</taxon>
        <taxon>Poritidae</taxon>
        <taxon>Porites</taxon>
    </lineage>
</organism>
<evidence type="ECO:0000313" key="13">
    <source>
        <dbReference type="Proteomes" id="UP001159427"/>
    </source>
</evidence>
<comment type="caution">
    <text evidence="12">The sequence shown here is derived from an EMBL/GenBank/DDBJ whole genome shotgun (WGS) entry which is preliminary data.</text>
</comment>
<keyword evidence="8 10" id="KW-0333">Golgi apparatus</keyword>